<name>A0ABY7X0M1_9BACL</name>
<sequence>MANGSEMFEVLMTNAVKLPGVKVDRKEFLAQSFSKYVPASQLAEVVEKGPLEANVPLSVIKKVAKRNIANQTMKSSSASFAAGLPGGIGLAATIPADTAQFFGFALRLAQEIGYLYGYDDFWEDGELDVERVNGELILFLGVMFGVGGATATIKALSAQLSKEALKKIPNKALMKTVYYPIVKKMSAMIGVKMTKDTFAKGISKMIPLAGGVISGGITYSSMTKMGNRLMHALEEGINMTEAEFVESVEEVKRENLEIIEGEFIEIEEILRQEGEIL</sequence>
<keyword evidence="1" id="KW-1133">Transmembrane helix</keyword>
<keyword evidence="1" id="KW-0812">Transmembrane</keyword>
<evidence type="ECO:0000313" key="2">
    <source>
        <dbReference type="EMBL" id="WDH76677.1"/>
    </source>
</evidence>
<reference evidence="2 3" key="1">
    <citation type="submission" date="2023-02" db="EMBL/GenBank/DDBJ databases">
        <title>A bacterium isolated from plastisphere.</title>
        <authorList>
            <person name="Sun Y."/>
        </authorList>
    </citation>
    <scope>NUCLEOTIDE SEQUENCE [LARGE SCALE GENOMIC DNA]</scope>
    <source>
        <strain evidence="3">a-1</strain>
    </source>
</reference>
<evidence type="ECO:0000313" key="3">
    <source>
        <dbReference type="Proteomes" id="UP001213680"/>
    </source>
</evidence>
<keyword evidence="3" id="KW-1185">Reference proteome</keyword>
<dbReference type="EMBL" id="CP118099">
    <property type="protein sequence ID" value="WDH76677.1"/>
    <property type="molecule type" value="Genomic_DNA"/>
</dbReference>
<feature type="transmembrane region" description="Helical" evidence="1">
    <location>
        <begin position="136"/>
        <end position="157"/>
    </location>
</feature>
<accession>A0ABY7X0M1</accession>
<keyword evidence="1" id="KW-0472">Membrane</keyword>
<evidence type="ECO:0000256" key="1">
    <source>
        <dbReference type="SAM" id="Phobius"/>
    </source>
</evidence>
<organism evidence="2 3">
    <name type="scientific">Exiguobacterium marinum</name>
    <dbReference type="NCBI Taxonomy" id="273528"/>
    <lineage>
        <taxon>Bacteria</taxon>
        <taxon>Bacillati</taxon>
        <taxon>Bacillota</taxon>
        <taxon>Bacilli</taxon>
        <taxon>Bacillales</taxon>
        <taxon>Bacillales Family XII. Incertae Sedis</taxon>
        <taxon>Exiguobacterium</taxon>
    </lineage>
</organism>
<dbReference type="RefSeq" id="WP_274357281.1">
    <property type="nucleotide sequence ID" value="NZ_CP118099.1"/>
</dbReference>
<gene>
    <name evidence="2" type="ORF">PTI97_03960</name>
</gene>
<protein>
    <submittedName>
        <fullName evidence="2">EcsC family protein</fullName>
    </submittedName>
</protein>
<dbReference type="Proteomes" id="UP001213680">
    <property type="component" value="Chromosome"/>
</dbReference>
<proteinExistence type="predicted"/>